<evidence type="ECO:0000256" key="1">
    <source>
        <dbReference type="ARBA" id="ARBA00004651"/>
    </source>
</evidence>
<dbReference type="PANTHER" id="PTHR34979:SF1">
    <property type="entry name" value="INNER MEMBRANE PROTEIN YGAZ"/>
    <property type="match status" value="1"/>
</dbReference>
<evidence type="ECO:0000256" key="5">
    <source>
        <dbReference type="ARBA" id="ARBA00022692"/>
    </source>
</evidence>
<dbReference type="Pfam" id="PF03591">
    <property type="entry name" value="AzlC"/>
    <property type="match status" value="1"/>
</dbReference>
<evidence type="ECO:0000256" key="3">
    <source>
        <dbReference type="ARBA" id="ARBA00022448"/>
    </source>
</evidence>
<proteinExistence type="inferred from homology"/>
<evidence type="ECO:0000256" key="6">
    <source>
        <dbReference type="ARBA" id="ARBA00022989"/>
    </source>
</evidence>
<feature type="transmembrane region" description="Helical" evidence="8">
    <location>
        <begin position="64"/>
        <end position="86"/>
    </location>
</feature>
<dbReference type="InterPro" id="IPR011606">
    <property type="entry name" value="Brnchd-chn_aa_trnsp_permease"/>
</dbReference>
<evidence type="ECO:0000256" key="2">
    <source>
        <dbReference type="ARBA" id="ARBA00010735"/>
    </source>
</evidence>
<dbReference type="Proteomes" id="UP000682951">
    <property type="component" value="Unassembled WGS sequence"/>
</dbReference>
<reference evidence="9 10" key="1">
    <citation type="submission" date="2021-04" db="EMBL/GenBank/DDBJ databases">
        <title>Molecular and phenotypic characterization and identification of bacterial isolates recovered from the Anatolian ground squirrels (Spermophilus xanthoprymnus) and which have the potential to form a new species in the Campylobacter genus.</title>
        <authorList>
            <person name="Aydin F."/>
            <person name="Abay S."/>
            <person name="Kayman T."/>
            <person name="Karakaya E."/>
            <person name="Mustak H.K."/>
            <person name="Mustak I.B."/>
            <person name="Bilgin N."/>
            <person name="Duzler A."/>
            <person name="Sahin O."/>
            <person name="Guran O."/>
            <person name="Saticioglu I.B."/>
        </authorList>
    </citation>
    <scope>NUCLEOTIDE SEQUENCE [LARGE SCALE GENOMIC DNA]</scope>
    <source>
        <strain evidence="10">faydin-G24</strain>
    </source>
</reference>
<comment type="caution">
    <text evidence="9">The sequence shown here is derived from an EMBL/GenBank/DDBJ whole genome shotgun (WGS) entry which is preliminary data.</text>
</comment>
<protein>
    <submittedName>
        <fullName evidence="9">AzlC family ABC transporter permease</fullName>
    </submittedName>
</protein>
<comment type="similarity">
    <text evidence="2">Belongs to the AzlC family.</text>
</comment>
<keyword evidence="6 8" id="KW-1133">Transmembrane helix</keyword>
<keyword evidence="5 8" id="KW-0812">Transmembrane</keyword>
<keyword evidence="4" id="KW-1003">Cell membrane</keyword>
<evidence type="ECO:0000313" key="10">
    <source>
        <dbReference type="Proteomes" id="UP000682951"/>
    </source>
</evidence>
<evidence type="ECO:0000256" key="8">
    <source>
        <dbReference type="SAM" id="Phobius"/>
    </source>
</evidence>
<feature type="transmembrane region" description="Helical" evidence="8">
    <location>
        <begin position="182"/>
        <end position="215"/>
    </location>
</feature>
<gene>
    <name evidence="9" type="ORF">KDD93_03820</name>
</gene>
<evidence type="ECO:0000256" key="4">
    <source>
        <dbReference type="ARBA" id="ARBA00022475"/>
    </source>
</evidence>
<name>A0ABS5HJJ8_9BACT</name>
<feature type="transmembrane region" description="Helical" evidence="8">
    <location>
        <begin position="152"/>
        <end position="170"/>
    </location>
</feature>
<feature type="transmembrane region" description="Helical" evidence="8">
    <location>
        <begin position="124"/>
        <end position="146"/>
    </location>
</feature>
<comment type="subcellular location">
    <subcellularLocation>
        <location evidence="1">Cell membrane</location>
        <topology evidence="1">Multi-pass membrane protein</topology>
    </subcellularLocation>
</comment>
<evidence type="ECO:0000313" key="9">
    <source>
        <dbReference type="EMBL" id="MBR8463702.1"/>
    </source>
</evidence>
<feature type="transmembrane region" description="Helical" evidence="8">
    <location>
        <begin position="6"/>
        <end position="28"/>
    </location>
</feature>
<keyword evidence="10" id="KW-1185">Reference proteome</keyword>
<sequence>MSFLQIFKITLPIMMGWVPLGIAFGLLAKNIGVSLFNTMALSAITFAGAAQFMVLSLLSVGTTIFEIVIVSYLVNLRHTFYGLALLKEYKNIKFKFFNVFALTDESFALFKTINISDDNERSRVFSWINLLTYLSWVFGTAVGFVSGELIRIDYSGIEFCLTSLFIVLAIEMFKSERNFKILSFACLIGVLSVAFLPSKFMLLGAIFACFLFIVIFEDRL</sequence>
<dbReference type="RefSeq" id="WP_212141795.1">
    <property type="nucleotide sequence ID" value="NZ_JAGSSW010000003.1"/>
</dbReference>
<keyword evidence="3" id="KW-0813">Transport</keyword>
<evidence type="ECO:0000256" key="7">
    <source>
        <dbReference type="ARBA" id="ARBA00023136"/>
    </source>
</evidence>
<organism evidence="9 10">
    <name type="scientific">Campylobacter anatolicus</name>
    <dbReference type="NCBI Taxonomy" id="2829105"/>
    <lineage>
        <taxon>Bacteria</taxon>
        <taxon>Pseudomonadati</taxon>
        <taxon>Campylobacterota</taxon>
        <taxon>Epsilonproteobacteria</taxon>
        <taxon>Campylobacterales</taxon>
        <taxon>Campylobacteraceae</taxon>
        <taxon>Campylobacter</taxon>
    </lineage>
</organism>
<feature type="transmembrane region" description="Helical" evidence="8">
    <location>
        <begin position="35"/>
        <end position="58"/>
    </location>
</feature>
<dbReference type="EMBL" id="JAGSSW010000003">
    <property type="protein sequence ID" value="MBR8463702.1"/>
    <property type="molecule type" value="Genomic_DNA"/>
</dbReference>
<keyword evidence="7 8" id="KW-0472">Membrane</keyword>
<accession>A0ABS5HJJ8</accession>
<dbReference type="PANTHER" id="PTHR34979">
    <property type="entry name" value="INNER MEMBRANE PROTEIN YGAZ"/>
    <property type="match status" value="1"/>
</dbReference>